<reference evidence="1" key="2">
    <citation type="submission" date="2020-09" db="EMBL/GenBank/DDBJ databases">
        <authorList>
            <person name="Sun Q."/>
            <person name="Zhou Y."/>
        </authorList>
    </citation>
    <scope>NUCLEOTIDE SEQUENCE</scope>
    <source>
        <strain evidence="1">CGMCC 1.12919</strain>
    </source>
</reference>
<dbReference type="Proteomes" id="UP000637002">
    <property type="component" value="Unassembled WGS sequence"/>
</dbReference>
<dbReference type="EMBL" id="BMGG01000011">
    <property type="protein sequence ID" value="GGC90647.1"/>
    <property type="molecule type" value="Genomic_DNA"/>
</dbReference>
<dbReference type="AlphaFoldDB" id="A0A916XPW0"/>
<proteinExistence type="predicted"/>
<protein>
    <submittedName>
        <fullName evidence="1">Uncharacterized protein</fullName>
    </submittedName>
</protein>
<evidence type="ECO:0000313" key="2">
    <source>
        <dbReference type="Proteomes" id="UP000637002"/>
    </source>
</evidence>
<reference evidence="1" key="1">
    <citation type="journal article" date="2014" name="Int. J. Syst. Evol. Microbiol.">
        <title>Complete genome sequence of Corynebacterium casei LMG S-19264T (=DSM 44701T), isolated from a smear-ripened cheese.</title>
        <authorList>
            <consortium name="US DOE Joint Genome Institute (JGI-PGF)"/>
            <person name="Walter F."/>
            <person name="Albersmeier A."/>
            <person name="Kalinowski J."/>
            <person name="Ruckert C."/>
        </authorList>
    </citation>
    <scope>NUCLEOTIDE SEQUENCE</scope>
    <source>
        <strain evidence="1">CGMCC 1.12919</strain>
    </source>
</reference>
<dbReference type="RefSeq" id="WP_188612420.1">
    <property type="nucleotide sequence ID" value="NZ_BMGG01000011.1"/>
</dbReference>
<gene>
    <name evidence="1" type="ORF">GCM10010994_55550</name>
</gene>
<comment type="caution">
    <text evidence="1">The sequence shown here is derived from an EMBL/GenBank/DDBJ whole genome shotgun (WGS) entry which is preliminary data.</text>
</comment>
<sequence>MNSFAEVIDALGGPVKFGAAVGVPDSHARTMKARNSIPAEYWPTVVSEAEKLGVEAITYESLAVMFARSRGKLPSPEAA</sequence>
<name>A0A916XPW0_9HYPH</name>
<organism evidence="1 2">
    <name type="scientific">Chelatococcus reniformis</name>
    <dbReference type="NCBI Taxonomy" id="1494448"/>
    <lineage>
        <taxon>Bacteria</taxon>
        <taxon>Pseudomonadati</taxon>
        <taxon>Pseudomonadota</taxon>
        <taxon>Alphaproteobacteria</taxon>
        <taxon>Hyphomicrobiales</taxon>
        <taxon>Chelatococcaceae</taxon>
        <taxon>Chelatococcus</taxon>
    </lineage>
</organism>
<accession>A0A916XPW0</accession>
<evidence type="ECO:0000313" key="1">
    <source>
        <dbReference type="EMBL" id="GGC90647.1"/>
    </source>
</evidence>
<keyword evidence="2" id="KW-1185">Reference proteome</keyword>